<protein>
    <submittedName>
        <fullName evidence="3">Disulfide bond formation protein DsbA</fullName>
    </submittedName>
</protein>
<dbReference type="SUPFAM" id="SSF52833">
    <property type="entry name" value="Thioredoxin-like"/>
    <property type="match status" value="1"/>
</dbReference>
<dbReference type="EMBL" id="LZYH01000276">
    <property type="protein sequence ID" value="OFC62197.1"/>
    <property type="molecule type" value="Genomic_DNA"/>
</dbReference>
<dbReference type="Gene3D" id="3.40.30.10">
    <property type="entry name" value="Glutaredoxin"/>
    <property type="match status" value="1"/>
</dbReference>
<feature type="chain" id="PRO_5009209249" evidence="1">
    <location>
        <begin position="25"/>
        <end position="229"/>
    </location>
</feature>
<comment type="caution">
    <text evidence="3">The sequence shown here is derived from an EMBL/GenBank/DDBJ whole genome shotgun (WGS) entry which is preliminary data.</text>
</comment>
<evidence type="ECO:0000313" key="4">
    <source>
        <dbReference type="Proteomes" id="UP000175707"/>
    </source>
</evidence>
<evidence type="ECO:0000313" key="3">
    <source>
        <dbReference type="EMBL" id="OFC62197.1"/>
    </source>
</evidence>
<dbReference type="InterPro" id="IPR036249">
    <property type="entry name" value="Thioredoxin-like_sf"/>
</dbReference>
<dbReference type="PANTHER" id="PTHR35891">
    <property type="entry name" value="THIOL:DISULFIDE INTERCHANGE PROTEIN DSBA"/>
    <property type="match status" value="1"/>
</dbReference>
<evidence type="ECO:0000256" key="1">
    <source>
        <dbReference type="SAM" id="SignalP"/>
    </source>
</evidence>
<dbReference type="AlphaFoldDB" id="A0A1E7Z078"/>
<dbReference type="Pfam" id="PF13462">
    <property type="entry name" value="Thioredoxin_4"/>
    <property type="match status" value="1"/>
</dbReference>
<feature type="signal peptide" evidence="1">
    <location>
        <begin position="1"/>
        <end position="24"/>
    </location>
</feature>
<feature type="domain" description="Thioredoxin-like fold" evidence="2">
    <location>
        <begin position="55"/>
        <end position="193"/>
    </location>
</feature>
<evidence type="ECO:0000259" key="2">
    <source>
        <dbReference type="Pfam" id="PF13462"/>
    </source>
</evidence>
<reference evidence="3 4" key="1">
    <citation type="submission" date="2016-06" db="EMBL/GenBank/DDBJ databases">
        <title>Gene turnover analysis identifies the evolutionary adaptation of the extremophile Acidithiobacillus caldus.</title>
        <authorList>
            <person name="Zhang X."/>
        </authorList>
    </citation>
    <scope>NUCLEOTIDE SEQUENCE [LARGE SCALE GENOMIC DNA]</scope>
    <source>
        <strain evidence="3 4">S1</strain>
    </source>
</reference>
<dbReference type="InterPro" id="IPR050824">
    <property type="entry name" value="Thiol_disulfide_DsbA"/>
</dbReference>
<dbReference type="InterPro" id="IPR012336">
    <property type="entry name" value="Thioredoxin-like_fold"/>
</dbReference>
<dbReference type="PANTHER" id="PTHR35891:SF3">
    <property type="entry name" value="THIOL:DISULFIDE INTERCHANGE PROTEIN DSBL"/>
    <property type="match status" value="1"/>
</dbReference>
<proteinExistence type="predicted"/>
<name>A0A1E7Z078_9PROT</name>
<organism evidence="3 4">
    <name type="scientific">Acidithiobacillus caldus</name>
    <dbReference type="NCBI Taxonomy" id="33059"/>
    <lineage>
        <taxon>Bacteria</taxon>
        <taxon>Pseudomonadati</taxon>
        <taxon>Pseudomonadota</taxon>
        <taxon>Acidithiobacillia</taxon>
        <taxon>Acidithiobacillales</taxon>
        <taxon>Acidithiobacillaceae</taxon>
        <taxon>Acidithiobacillus</taxon>
    </lineage>
</organism>
<dbReference type="Proteomes" id="UP000175707">
    <property type="component" value="Unassembled WGS sequence"/>
</dbReference>
<keyword evidence="1" id="KW-0732">Signal</keyword>
<gene>
    <name evidence="3" type="ORF">BAE30_02635</name>
</gene>
<sequence length="229" mass="25439">MRFKDRFATWFLVASLAIPCLSLASGMDSLDVPPANSGVPTFKPYRRIHLGPAYENTVIEAMAYECPYCRELNTAMFQWARTLPKTIHFVQMPAVVGLSWVPQGQAYFAVMASDPSAIRRFDEAAFAEVQDRHLPFSSPKTYLQAAKDAGLNLRSYYDAAMDPQVHQLVLKDIKVMAKVHVRKTPTLIICGRYAINPGGVQGNYGVFFELADALVSRCLTENRLGGGTQ</sequence>
<accession>A0A1E7Z078</accession>